<evidence type="ECO:0000313" key="2">
    <source>
        <dbReference type="Proteomes" id="UP000018780"/>
    </source>
</evidence>
<dbReference type="GO" id="GO:0019825">
    <property type="term" value="F:oxygen binding"/>
    <property type="evidence" value="ECO:0007669"/>
    <property type="project" value="InterPro"/>
</dbReference>
<dbReference type="InterPro" id="IPR012292">
    <property type="entry name" value="Globin/Proto"/>
</dbReference>
<dbReference type="AlphaFoldDB" id="V9VZE9"/>
<dbReference type="KEGG" id="lmd:METH_20345"/>
<proteinExistence type="predicted"/>
<protein>
    <submittedName>
        <fullName evidence="1">Uncharacterized protein</fullName>
    </submittedName>
</protein>
<dbReference type="RefSeq" id="WP_024092188.1">
    <property type="nucleotide sequence ID" value="NC_023135.1"/>
</dbReference>
<evidence type="ECO:0000313" key="1">
    <source>
        <dbReference type="EMBL" id="AHD03308.1"/>
    </source>
</evidence>
<dbReference type="SUPFAM" id="SSF46458">
    <property type="entry name" value="Globin-like"/>
    <property type="match status" value="1"/>
</dbReference>
<name>V9VZE9_9RHOB</name>
<keyword evidence="2" id="KW-1185">Reference proteome</keyword>
<reference evidence="1 2" key="1">
    <citation type="submission" date="2013-09" db="EMBL/GenBank/DDBJ databases">
        <authorList>
            <consortium name="DOE Joint Genome Institute"/>
            <person name="Klenk H.-P."/>
            <person name="Huntemann M."/>
            <person name="Han J."/>
            <person name="Chen A."/>
            <person name="Kyrpides N."/>
            <person name="Mavromatis K."/>
            <person name="Markowitz V."/>
            <person name="Palaniappan K."/>
            <person name="Ivanova N."/>
            <person name="Schaumberg A."/>
            <person name="Pati A."/>
            <person name="Liolios K."/>
            <person name="Nordberg H.P."/>
            <person name="Cantor M.N."/>
            <person name="Hua S.X."/>
            <person name="Woyke T."/>
        </authorList>
    </citation>
    <scope>NUCLEOTIDE SEQUENCE [LARGE SCALE GENOMIC DNA]</scope>
    <source>
        <strain evidence="1 2">DSM 14336</strain>
    </source>
</reference>
<dbReference type="GO" id="GO:0020037">
    <property type="term" value="F:heme binding"/>
    <property type="evidence" value="ECO:0007669"/>
    <property type="project" value="InterPro"/>
</dbReference>
<dbReference type="InterPro" id="IPR009050">
    <property type="entry name" value="Globin-like_sf"/>
</dbReference>
<dbReference type="Proteomes" id="UP000018780">
    <property type="component" value="Chromosome"/>
</dbReference>
<sequence>MVSEQGKELIRQCFESERMNIEAFVPPFYSELFAVCPDIQSLFPDDLTQ</sequence>
<dbReference type="EMBL" id="CP006773">
    <property type="protein sequence ID" value="AHD03308.1"/>
    <property type="molecule type" value="Genomic_DNA"/>
</dbReference>
<organism evidence="1 2">
    <name type="scientific">Leisingera methylohalidivorans DSM 14336</name>
    <dbReference type="NCBI Taxonomy" id="999552"/>
    <lineage>
        <taxon>Bacteria</taxon>
        <taxon>Pseudomonadati</taxon>
        <taxon>Pseudomonadota</taxon>
        <taxon>Alphaproteobacteria</taxon>
        <taxon>Rhodobacterales</taxon>
        <taxon>Roseobacteraceae</taxon>
        <taxon>Leisingera</taxon>
    </lineage>
</organism>
<dbReference type="STRING" id="999552.METH_20345"/>
<gene>
    <name evidence="1" type="ORF">METH_20345</name>
</gene>
<dbReference type="Gene3D" id="1.10.490.10">
    <property type="entry name" value="Globins"/>
    <property type="match status" value="1"/>
</dbReference>
<dbReference type="PATRIC" id="fig|999552.6.peg.4025"/>
<accession>V9VZE9</accession>
<dbReference type="HOGENOM" id="CLU_3137229_0_0_5"/>